<dbReference type="PANTHER" id="PTHR37625:SF4">
    <property type="entry name" value="OUTER MEMBRANE LIPOPROTEIN"/>
    <property type="match status" value="1"/>
</dbReference>
<protein>
    <submittedName>
        <fullName evidence="2">Type VI secretion system lipoprotein TssJ</fullName>
    </submittedName>
</protein>
<evidence type="ECO:0000313" key="2">
    <source>
        <dbReference type="EMBL" id="PMS20994.1"/>
    </source>
</evidence>
<dbReference type="InterPro" id="IPR038706">
    <property type="entry name" value="Type_VI_SciN-like_sf"/>
</dbReference>
<dbReference type="Proteomes" id="UP000235347">
    <property type="component" value="Unassembled WGS sequence"/>
</dbReference>
<feature type="signal peptide" evidence="1">
    <location>
        <begin position="1"/>
        <end position="27"/>
    </location>
</feature>
<dbReference type="PROSITE" id="PS51257">
    <property type="entry name" value="PROKAR_LIPOPROTEIN"/>
    <property type="match status" value="1"/>
</dbReference>
<dbReference type="AlphaFoldDB" id="A0A2N7VV14"/>
<organism evidence="2 3">
    <name type="scientific">Trinickia soli</name>
    <dbReference type="NCBI Taxonomy" id="380675"/>
    <lineage>
        <taxon>Bacteria</taxon>
        <taxon>Pseudomonadati</taxon>
        <taxon>Pseudomonadota</taxon>
        <taxon>Betaproteobacteria</taxon>
        <taxon>Burkholderiales</taxon>
        <taxon>Burkholderiaceae</taxon>
        <taxon>Trinickia</taxon>
    </lineage>
</organism>
<dbReference type="NCBIfam" id="TIGR03352">
    <property type="entry name" value="VI_chp_3"/>
    <property type="match status" value="1"/>
</dbReference>
<dbReference type="Gene3D" id="2.60.40.4150">
    <property type="entry name" value="Type VI secretion system, lipoprotein SciN"/>
    <property type="match status" value="1"/>
</dbReference>
<evidence type="ECO:0000313" key="3">
    <source>
        <dbReference type="Proteomes" id="UP000235347"/>
    </source>
</evidence>
<proteinExistence type="predicted"/>
<name>A0A2N7VV14_9BURK</name>
<dbReference type="PANTHER" id="PTHR37625">
    <property type="entry name" value="OUTER MEMBRANE LIPOPROTEIN-RELATED"/>
    <property type="match status" value="1"/>
</dbReference>
<accession>A0A2N7VV14</accession>
<keyword evidence="2" id="KW-0449">Lipoprotein</keyword>
<evidence type="ECO:0000256" key="1">
    <source>
        <dbReference type="SAM" id="SignalP"/>
    </source>
</evidence>
<feature type="chain" id="PRO_5014996255" evidence="1">
    <location>
        <begin position="28"/>
        <end position="178"/>
    </location>
</feature>
<gene>
    <name evidence="2" type="ORF">C0Z19_19060</name>
</gene>
<reference evidence="2 3" key="1">
    <citation type="submission" date="2018-01" db="EMBL/GenBank/DDBJ databases">
        <title>Whole genome analyses suggest that Burkholderia sensu lato contains two further novel genera in the rhizoxinica-symbiotica group Mycetohabitans gen. nov., and Trinickia gen. nov.: implications for the evolution of diazotrophy and nodulation in the Burkholderiaceae.</title>
        <authorList>
            <person name="Estrada-de los Santos P."/>
            <person name="Palmer M."/>
            <person name="Chavez-Ramirez B."/>
            <person name="Beukes C."/>
            <person name="Steenkamp E.T."/>
            <person name="Hirsch A.M."/>
            <person name="Manyaka P."/>
            <person name="Maluk M."/>
            <person name="Lafos M."/>
            <person name="Crook M."/>
            <person name="Gross E."/>
            <person name="Simon M.F."/>
            <person name="Bueno dos Reis Junior F."/>
            <person name="Poole P.S."/>
            <person name="Venter S.N."/>
            <person name="James E.K."/>
        </authorList>
    </citation>
    <scope>NUCLEOTIDE SEQUENCE [LARGE SCALE GENOMIC DNA]</scope>
    <source>
        <strain evidence="2 3">GP25-8</strain>
    </source>
</reference>
<keyword evidence="1" id="KW-0732">Signal</keyword>
<comment type="caution">
    <text evidence="2">The sequence shown here is derived from an EMBL/GenBank/DDBJ whole genome shotgun (WGS) entry which is preliminary data.</text>
</comment>
<keyword evidence="3" id="KW-1185">Reference proteome</keyword>
<sequence length="178" mass="19802">MDWVSKANQVRLFACLFAFVALISGCAATERSISVPYSVTLQVAPDINPDGWRRPTPIAVEVFRLKSGDGFQRADYFSLQDRPEQALGGDLAGVDRFVLRPGESRTLHYAGDATVQQLGLVAGYRTLEKSRWKSMIALPTAKHTNLLKFWQTSPHEMRLVIAVRNDGLEPLDQDGRGQ</sequence>
<dbReference type="InterPro" id="IPR017734">
    <property type="entry name" value="T6SS_SciN"/>
</dbReference>
<dbReference type="Pfam" id="PF12790">
    <property type="entry name" value="T6SS-SciN"/>
    <property type="match status" value="1"/>
</dbReference>
<dbReference type="EMBL" id="PNYB01000017">
    <property type="protein sequence ID" value="PMS20994.1"/>
    <property type="molecule type" value="Genomic_DNA"/>
</dbReference>